<feature type="domain" description="Protein kinase" evidence="7">
    <location>
        <begin position="3"/>
        <end position="262"/>
    </location>
</feature>
<proteinExistence type="inferred from homology"/>
<evidence type="ECO:0000256" key="6">
    <source>
        <dbReference type="RuleBase" id="RU000304"/>
    </source>
</evidence>
<dbReference type="SMART" id="SM00220">
    <property type="entry name" value="S_TKc"/>
    <property type="match status" value="1"/>
</dbReference>
<dbReference type="InterPro" id="IPR011009">
    <property type="entry name" value="Kinase-like_dom_sf"/>
</dbReference>
<keyword evidence="4 5" id="KW-0067">ATP-binding</keyword>
<protein>
    <recommendedName>
        <fullName evidence="7">Protein kinase domain-containing protein</fullName>
    </recommendedName>
</protein>
<dbReference type="PROSITE" id="PS00107">
    <property type="entry name" value="PROTEIN_KINASE_ATP"/>
    <property type="match status" value="1"/>
</dbReference>
<dbReference type="Pfam" id="PF00069">
    <property type="entry name" value="Pkinase"/>
    <property type="match status" value="1"/>
</dbReference>
<dbReference type="Gene3D" id="1.10.510.10">
    <property type="entry name" value="Transferase(Phosphotransferase) domain 1"/>
    <property type="match status" value="1"/>
</dbReference>
<sequence length="380" mass="42237">MDWCRGHVIGHGSSASVSVAVSNCSGDVFAVKSAELSQSGWLQKEGEILSTLDCPQIVAYKGCDSTTENNKIMFNLMMEYVKGGTIGDAIRKHGDHNRLQESMIIRYTKQIVKGLDYLHSIGIVHCDIKPSNILLAENGDVKIADFGCAKRLNKADDKVVIGGTPLFMAPEVVRGEEQSFPADIWALGCTLIEMATGRSSWSHLMTTTTSPTYVLYKIALSGESPNIPEFLSDQAKDFLDKCFRRDPKQRWASKQLMEHPFLKEFDAIDMKQSQEFDVTSPTSILDHEMWNSEEESVTSSSDSIIQECLDNSPMQRIKKLSMNSEVANWTWEESWVTIRTNESKTSRVGGDGGEKLIIRSSSVGYFNNNAGCYTSDSCSF</sequence>
<dbReference type="CDD" id="cd06606">
    <property type="entry name" value="STKc_MAPKKK"/>
    <property type="match status" value="1"/>
</dbReference>
<dbReference type="GO" id="GO:0005524">
    <property type="term" value="F:ATP binding"/>
    <property type="evidence" value="ECO:0007669"/>
    <property type="project" value="UniProtKB-UniRule"/>
</dbReference>
<dbReference type="PANTHER" id="PTHR48011">
    <property type="entry name" value="CCR4-NOT TRANSCRIPTIONAL COMPLEX SUBUNIT CAF120-RELATED"/>
    <property type="match status" value="1"/>
</dbReference>
<dbReference type="Proteomes" id="UP001454036">
    <property type="component" value="Unassembled WGS sequence"/>
</dbReference>
<keyword evidence="9" id="KW-1185">Reference proteome</keyword>
<dbReference type="SUPFAM" id="SSF56112">
    <property type="entry name" value="Protein kinase-like (PK-like)"/>
    <property type="match status" value="1"/>
</dbReference>
<dbReference type="AlphaFoldDB" id="A0AAV3QYG2"/>
<evidence type="ECO:0000313" key="9">
    <source>
        <dbReference type="Proteomes" id="UP001454036"/>
    </source>
</evidence>
<evidence type="ECO:0000256" key="3">
    <source>
        <dbReference type="ARBA" id="ARBA00022777"/>
    </source>
</evidence>
<evidence type="ECO:0000256" key="4">
    <source>
        <dbReference type="ARBA" id="ARBA00022840"/>
    </source>
</evidence>
<keyword evidence="2 5" id="KW-0547">Nucleotide-binding</keyword>
<dbReference type="PROSITE" id="PS50011">
    <property type="entry name" value="PROTEIN_KINASE_DOM"/>
    <property type="match status" value="1"/>
</dbReference>
<evidence type="ECO:0000259" key="7">
    <source>
        <dbReference type="PROSITE" id="PS50011"/>
    </source>
</evidence>
<name>A0AAV3QYG2_LITER</name>
<comment type="caution">
    <text evidence="8">The sequence shown here is derived from an EMBL/GenBank/DDBJ whole genome shotgun (WGS) entry which is preliminary data.</text>
</comment>
<keyword evidence="6" id="KW-0723">Serine/threonine-protein kinase</keyword>
<dbReference type="InterPro" id="IPR017441">
    <property type="entry name" value="Protein_kinase_ATP_BS"/>
</dbReference>
<evidence type="ECO:0000256" key="2">
    <source>
        <dbReference type="ARBA" id="ARBA00022741"/>
    </source>
</evidence>
<accession>A0AAV3QYG2</accession>
<dbReference type="InterPro" id="IPR008271">
    <property type="entry name" value="Ser/Thr_kinase_AS"/>
</dbReference>
<dbReference type="GO" id="GO:0004674">
    <property type="term" value="F:protein serine/threonine kinase activity"/>
    <property type="evidence" value="ECO:0007669"/>
    <property type="project" value="UniProtKB-KW"/>
</dbReference>
<dbReference type="InterPro" id="IPR000719">
    <property type="entry name" value="Prot_kinase_dom"/>
</dbReference>
<evidence type="ECO:0000256" key="1">
    <source>
        <dbReference type="ARBA" id="ARBA00022679"/>
    </source>
</evidence>
<dbReference type="EMBL" id="BAABME010006282">
    <property type="protein sequence ID" value="GAA0167945.1"/>
    <property type="molecule type" value="Genomic_DNA"/>
</dbReference>
<gene>
    <name evidence="8" type="ORF">LIER_22777</name>
</gene>
<reference evidence="8 9" key="1">
    <citation type="submission" date="2024-01" db="EMBL/GenBank/DDBJ databases">
        <title>The complete chloroplast genome sequence of Lithospermum erythrorhizon: insights into the phylogenetic relationship among Boraginaceae species and the maternal lineages of purple gromwells.</title>
        <authorList>
            <person name="Okada T."/>
            <person name="Watanabe K."/>
        </authorList>
    </citation>
    <scope>NUCLEOTIDE SEQUENCE [LARGE SCALE GENOMIC DNA]</scope>
</reference>
<comment type="similarity">
    <text evidence="6">Belongs to the protein kinase superfamily.</text>
</comment>
<organism evidence="8 9">
    <name type="scientific">Lithospermum erythrorhizon</name>
    <name type="common">Purple gromwell</name>
    <name type="synonym">Lithospermum officinale var. erythrorhizon</name>
    <dbReference type="NCBI Taxonomy" id="34254"/>
    <lineage>
        <taxon>Eukaryota</taxon>
        <taxon>Viridiplantae</taxon>
        <taxon>Streptophyta</taxon>
        <taxon>Embryophyta</taxon>
        <taxon>Tracheophyta</taxon>
        <taxon>Spermatophyta</taxon>
        <taxon>Magnoliopsida</taxon>
        <taxon>eudicotyledons</taxon>
        <taxon>Gunneridae</taxon>
        <taxon>Pentapetalae</taxon>
        <taxon>asterids</taxon>
        <taxon>lamiids</taxon>
        <taxon>Boraginales</taxon>
        <taxon>Boraginaceae</taxon>
        <taxon>Boraginoideae</taxon>
        <taxon>Lithospermeae</taxon>
        <taxon>Lithospermum</taxon>
    </lineage>
</organism>
<dbReference type="InterPro" id="IPR052751">
    <property type="entry name" value="Plant_MAPKKK"/>
</dbReference>
<evidence type="ECO:0000313" key="8">
    <source>
        <dbReference type="EMBL" id="GAA0167945.1"/>
    </source>
</evidence>
<dbReference type="GO" id="GO:0007165">
    <property type="term" value="P:signal transduction"/>
    <property type="evidence" value="ECO:0007669"/>
    <property type="project" value="TreeGrafter"/>
</dbReference>
<feature type="binding site" evidence="5">
    <location>
        <position position="32"/>
    </location>
    <ligand>
        <name>ATP</name>
        <dbReference type="ChEBI" id="CHEBI:30616"/>
    </ligand>
</feature>
<keyword evidence="1" id="KW-0808">Transferase</keyword>
<dbReference type="PROSITE" id="PS00108">
    <property type="entry name" value="PROTEIN_KINASE_ST"/>
    <property type="match status" value="1"/>
</dbReference>
<keyword evidence="3" id="KW-0418">Kinase</keyword>
<dbReference type="PANTHER" id="PTHR48011:SF4">
    <property type="entry name" value="MITOGEN-ACTIVATED PROTEIN KINASE KINASE KINASE 19"/>
    <property type="match status" value="1"/>
</dbReference>
<evidence type="ECO:0000256" key="5">
    <source>
        <dbReference type="PROSITE-ProRule" id="PRU10141"/>
    </source>
</evidence>